<dbReference type="GO" id="GO:0008728">
    <property type="term" value="F:GTP diphosphokinase activity"/>
    <property type="evidence" value="ECO:0007669"/>
    <property type="project" value="UniProtKB-EC"/>
</dbReference>
<dbReference type="SUPFAM" id="SSF81301">
    <property type="entry name" value="Nucleotidyltransferase"/>
    <property type="match status" value="1"/>
</dbReference>
<evidence type="ECO:0000256" key="4">
    <source>
        <dbReference type="ARBA" id="ARBA00032407"/>
    </source>
</evidence>
<dbReference type="InterPro" id="IPR012675">
    <property type="entry name" value="Beta-grasp_dom_sf"/>
</dbReference>
<keyword evidence="9" id="KW-0808">Transferase</keyword>
<dbReference type="CDD" id="cd01668">
    <property type="entry name" value="TGS_RSH"/>
    <property type="match status" value="1"/>
</dbReference>
<comment type="caution">
    <text evidence="9">The sequence shown here is derived from an EMBL/GenBank/DDBJ whole genome shotgun (WGS) entry which is preliminary data.</text>
</comment>
<dbReference type="InterPro" id="IPR012676">
    <property type="entry name" value="TGS-like"/>
</dbReference>
<comment type="function">
    <text evidence="6">In eubacteria ppGpp (guanosine 3'-diphosphate 5'-diphosphate) is a mediator of the stringent response that coordinates a variety of cellular activities in response to changes in nutritional abundance.</text>
</comment>
<dbReference type="Gene3D" id="3.10.20.30">
    <property type="match status" value="1"/>
</dbReference>
<reference evidence="9 10" key="1">
    <citation type="submission" date="2024-05" db="EMBL/GenBank/DDBJ databases">
        <title>Genome sequencing of Marine Estuary Bacteria, Pseudoalteromonas distincta strain FA, Psychrobacter proteolyticus strain EA, and Shewanella baltica strain CA.</title>
        <authorList>
            <person name="Dieffenbach S.A."/>
            <person name="Maclea K.S."/>
        </authorList>
    </citation>
    <scope>NUCLEOTIDE SEQUENCE [LARGE SCALE GENOMIC DNA]</scope>
    <source>
        <strain evidence="9 10">EA</strain>
    </source>
</reference>
<dbReference type="EMBL" id="JBDLOB010000002">
    <property type="protein sequence ID" value="MEN8625033.1"/>
    <property type="molecule type" value="Genomic_DNA"/>
</dbReference>
<sequence length="845" mass="96644">MVKIREGLPLVDGQTTQADSATLAAQLVASQRSHQSANSYAQIPLDIKYQLATHKLHTTFDRSAAHTYHLHDPHTEDEYLDDTNALSNKELEAVDLDQANIDVPTWLDNVAKRIGQESVPNLSAACEFIRSHMNTSESERSGAYVTGIGMTDILTYLYQDEDALVAAMLYRSARKSIISLAEVEKNFGPDILTLVKDTLAMGKLSEIIESNKRLEDHFVNNQRDQLSNIYSMLISVTNDVRVVLIKLAERTFAMRELTFSRPERQTRVAREVMTIYAPLAHRLGIAQLKWELEDLAFRYLAPDRYKEIAKLLSEKRSERESYIQRVQDKLNESLADASIEGEVSGRVKHIYSIYRKMKLKGLSFDQLYDIRALRVLVNSPSDCYHVLGLVHGLWRYIPEQFDDYITNPKSNGYRSLHTAVIAENKSLEVQIRTHEMHFEAELGMCAHVNYKEGLKNKKDNYLNQRISSLRQLLSINNETRNQPRSAVVAGEEIDDIEFDEEEQLVDFDELERIYIFSRDGDITELPKGATVLDFAYYVHTQVGNRAQAARVNQRYVPLTYQLKTGEQVEIITKASREPNRDWLVASLGYIHTNRARSKLRQWFNKQDRDKNIEIGRQMLSKELERLSVHPNSIDLNDYIQHFHVNTTDDIIVGLVTGDIGLNQLTSHISRQLHLEPEIPPESFVPHVDNRDTGKPDAYKIHIDGLDNIEINLAGCCHPVHGEPIAGYITLSRGVSVHNRGCPEYLRLVERDPERKIEAAWQVQTGRYQPVDIHVEAYDRRGLLRDLTQIIDKENVNIRQVQTLSNDDNIAFLKFHIEVSGLAHLSKLLAKLEQQHGILHARRAVV</sequence>
<dbReference type="PROSITE" id="PS51880">
    <property type="entry name" value="TGS"/>
    <property type="match status" value="1"/>
</dbReference>
<dbReference type="InterPro" id="IPR043519">
    <property type="entry name" value="NT_sf"/>
</dbReference>
<evidence type="ECO:0000313" key="10">
    <source>
        <dbReference type="Proteomes" id="UP001414441"/>
    </source>
</evidence>
<dbReference type="Proteomes" id="UP001414441">
    <property type="component" value="Unassembled WGS sequence"/>
</dbReference>
<dbReference type="Pfam" id="PF13328">
    <property type="entry name" value="HD_4"/>
    <property type="match status" value="1"/>
</dbReference>
<evidence type="ECO:0000256" key="6">
    <source>
        <dbReference type="RuleBase" id="RU003847"/>
    </source>
</evidence>
<dbReference type="CDD" id="cd04876">
    <property type="entry name" value="ACT_RelA-SpoT"/>
    <property type="match status" value="1"/>
</dbReference>
<evidence type="ECO:0000256" key="3">
    <source>
        <dbReference type="ARBA" id="ARBA00029754"/>
    </source>
</evidence>
<dbReference type="PROSITE" id="PS51671">
    <property type="entry name" value="ACT"/>
    <property type="match status" value="1"/>
</dbReference>
<evidence type="ECO:0000313" key="9">
    <source>
        <dbReference type="EMBL" id="MEN8625033.1"/>
    </source>
</evidence>
<dbReference type="Gene3D" id="3.30.70.260">
    <property type="match status" value="1"/>
</dbReference>
<comment type="similarity">
    <text evidence="6">Belongs to the relA/spoT family.</text>
</comment>
<dbReference type="SMART" id="SM00954">
    <property type="entry name" value="RelA_SpoT"/>
    <property type="match status" value="1"/>
</dbReference>
<keyword evidence="10" id="KW-1185">Reference proteome</keyword>
<evidence type="ECO:0000259" key="8">
    <source>
        <dbReference type="PROSITE" id="PS51880"/>
    </source>
</evidence>
<feature type="domain" description="ACT" evidence="7">
    <location>
        <begin position="771"/>
        <end position="845"/>
    </location>
</feature>
<dbReference type="CDD" id="cd05399">
    <property type="entry name" value="NT_Rel-Spo_like"/>
    <property type="match status" value="1"/>
</dbReference>
<dbReference type="InterPro" id="IPR002912">
    <property type="entry name" value="ACT_dom"/>
</dbReference>
<comment type="pathway">
    <text evidence="2">Purine metabolism.</text>
</comment>
<evidence type="ECO:0000256" key="2">
    <source>
        <dbReference type="ARBA" id="ARBA00025704"/>
    </source>
</evidence>
<dbReference type="PANTHER" id="PTHR21262">
    <property type="entry name" value="GUANOSINE-3',5'-BIS DIPHOSPHATE 3'-PYROPHOSPHOHYDROLASE"/>
    <property type="match status" value="1"/>
</dbReference>
<accession>A0ABV0D3T9</accession>
<dbReference type="RefSeq" id="WP_347162429.1">
    <property type="nucleotide sequence ID" value="NZ_JBDLOB010000002.1"/>
</dbReference>
<dbReference type="InterPro" id="IPR007685">
    <property type="entry name" value="RelA_SpoT"/>
</dbReference>
<dbReference type="Pfam" id="PF02824">
    <property type="entry name" value="TGS"/>
    <property type="match status" value="1"/>
</dbReference>
<evidence type="ECO:0000256" key="1">
    <source>
        <dbReference type="ARBA" id="ARBA00019852"/>
    </source>
</evidence>
<name>A0ABV0D3T9_9GAMM</name>
<dbReference type="NCBIfam" id="TIGR00691">
    <property type="entry name" value="spoT_relA"/>
    <property type="match status" value="1"/>
</dbReference>
<evidence type="ECO:0000259" key="7">
    <source>
        <dbReference type="PROSITE" id="PS51671"/>
    </source>
</evidence>
<proteinExistence type="inferred from homology"/>
<dbReference type="Gene3D" id="3.30.460.10">
    <property type="entry name" value="Beta Polymerase, domain 2"/>
    <property type="match status" value="1"/>
</dbReference>
<dbReference type="SUPFAM" id="SSF109604">
    <property type="entry name" value="HD-domain/PDEase-like"/>
    <property type="match status" value="1"/>
</dbReference>
<dbReference type="Gene3D" id="1.10.3210.10">
    <property type="entry name" value="Hypothetical protein af1432"/>
    <property type="match status" value="1"/>
</dbReference>
<dbReference type="InterPro" id="IPR033655">
    <property type="entry name" value="TGS_RelA/SpoT"/>
</dbReference>
<dbReference type="SUPFAM" id="SSF81271">
    <property type="entry name" value="TGS-like"/>
    <property type="match status" value="1"/>
</dbReference>
<evidence type="ECO:0000256" key="5">
    <source>
        <dbReference type="ARBA" id="ARBA00033308"/>
    </source>
</evidence>
<protein>
    <recommendedName>
        <fullName evidence="1">GTP pyrophosphokinase</fullName>
    </recommendedName>
    <alternativeName>
        <fullName evidence="4">(p)ppGpp synthase</fullName>
    </alternativeName>
    <alternativeName>
        <fullName evidence="3">ATP:GTP 3'-pyrophosphotransferase</fullName>
    </alternativeName>
    <alternativeName>
        <fullName evidence="5">ppGpp synthase I</fullName>
    </alternativeName>
</protein>
<dbReference type="PANTHER" id="PTHR21262:SF31">
    <property type="entry name" value="GTP PYROPHOSPHOKINASE"/>
    <property type="match status" value="1"/>
</dbReference>
<feature type="domain" description="TGS" evidence="8">
    <location>
        <begin position="509"/>
        <end position="572"/>
    </location>
</feature>
<dbReference type="InterPro" id="IPR004095">
    <property type="entry name" value="TGS"/>
</dbReference>
<dbReference type="Pfam" id="PF13291">
    <property type="entry name" value="ACT_4"/>
    <property type="match status" value="1"/>
</dbReference>
<dbReference type="InterPro" id="IPR045865">
    <property type="entry name" value="ACT-like_dom_sf"/>
</dbReference>
<gene>
    <name evidence="9" type="ORF">ABFV72_03310</name>
</gene>
<dbReference type="SUPFAM" id="SSF55021">
    <property type="entry name" value="ACT-like"/>
    <property type="match status" value="1"/>
</dbReference>
<organism evidence="9 10">
    <name type="scientific">Psychrobacter proteolyticus</name>
    <dbReference type="NCBI Taxonomy" id="147825"/>
    <lineage>
        <taxon>Bacteria</taxon>
        <taxon>Pseudomonadati</taxon>
        <taxon>Pseudomonadota</taxon>
        <taxon>Gammaproteobacteria</taxon>
        <taxon>Moraxellales</taxon>
        <taxon>Moraxellaceae</taxon>
        <taxon>Psychrobacter</taxon>
    </lineage>
</organism>
<dbReference type="InterPro" id="IPR004811">
    <property type="entry name" value="RelA/Spo_fam"/>
</dbReference>
<dbReference type="Pfam" id="PF04607">
    <property type="entry name" value="RelA_SpoT"/>
    <property type="match status" value="1"/>
</dbReference>